<dbReference type="GO" id="GO:0004386">
    <property type="term" value="F:helicase activity"/>
    <property type="evidence" value="ECO:0007669"/>
    <property type="project" value="UniProtKB-KW"/>
</dbReference>
<dbReference type="CDD" id="cd18011">
    <property type="entry name" value="DEXDc_RapA"/>
    <property type="match status" value="1"/>
</dbReference>
<dbReference type="Gene3D" id="3.40.50.300">
    <property type="entry name" value="P-loop containing nucleotide triphosphate hydrolases"/>
    <property type="match status" value="1"/>
</dbReference>
<evidence type="ECO:0000259" key="6">
    <source>
        <dbReference type="PROSITE" id="PS51194"/>
    </source>
</evidence>
<sequence>MQEFLLPALLRARRYDRQAGFFSSSSLLVSAKGVEYLLRRVPRPQWPAYRLVVCERLDPADVEAIEHGERIRQLQEQLTGRMLRALDAPVDAAARDRLALLAAMVAVGFAEIRVVVPAGPDGRPRPGAIEHAKVAILHDAGGNTLVAFGSANESWQGWVHNNEQMDLYASWDEPTWSRYGRPKVERFERLWGGRDPHSLTVELPRAVRERLVALAPEELPEELVEPLDSDTRLLTPQQERVALQFVRDAPRMSGGRWVALTTAAVRPWPHHVGVLRTALEADAPRYLLCDEVGLGKTIEAAFLIRAWQLAGLAQRTLVLAPRALCEQWQEELIGKFSLPAWLYDGATLVGPSLGHGRGREQRPVERQEVFRISPVVLIVGTELARRQERQGDLLQAPPWDLIIVDEAHHARRTGYDQPDRQPNQLLRLLQRLKDRTRALLLLTATPMQIHPREVWDLLRLLGVDGPLGTSFERFESFYRALADMEQDSTLQRPVLDLLFETVRAGARGEPSLLASLERTAPMLYRRCATAVDTPIAREGLIRLGPAERAHLRDFFLAHAPTRQRLFRTTRKRLREYRHQGLISDPIPERRVSSERIPLSMEEQAVYLDVERYLARHYRNAMTGGQRGLGFVLTCYRQRLASSPYALRRSLERLRERIGAGSARLDDLVDDDDLAGVGTVREEELSDGGPFALGDTALAELDALLAQVRSLGVDSKRARLHEVLDRLAAEYHRVIIFTQYTDTMDYVRNALLERTRQVGCFSGRGGEVYDPEANAFVPVSKEELQERFRQDGGITLLVCTNAAAEGLNLQVCGAMVNYDLPWNPMRLEQRIGRIDRIGQDHKEVRVYNFFSTPSVEDDVYHALDERIGLFERFVGPLQPLISSTEKTIRDLAMLSPDERPAVQERRLEDLKAEIAELQRRSPALPVAEGFERPIVIDAKPLRESPVTVEALRRLWLRSPTLLRSGALRPVGDGVYELRDRGRLVRITFDPDVAQRRRGDAVLLTYGHPYLERWLAEASLEPAALEAAGVWRRVDEAGHVIYGVRERVIAALDELLDHFETASGYGRPPEG</sequence>
<dbReference type="RefSeq" id="WP_324670272.1">
    <property type="nucleotide sequence ID" value="NZ_CP141614.1"/>
</dbReference>
<dbReference type="SMART" id="SM00490">
    <property type="entry name" value="HELICc"/>
    <property type="match status" value="1"/>
</dbReference>
<keyword evidence="2" id="KW-0378">Hydrolase</keyword>
<keyword evidence="1" id="KW-0547">Nucleotide-binding</keyword>
<keyword evidence="8" id="KW-1185">Reference proteome</keyword>
<keyword evidence="4" id="KW-0067">ATP-binding</keyword>
<evidence type="ECO:0000256" key="1">
    <source>
        <dbReference type="ARBA" id="ARBA00022741"/>
    </source>
</evidence>
<dbReference type="CDD" id="cd18793">
    <property type="entry name" value="SF2_C_SNF"/>
    <property type="match status" value="1"/>
</dbReference>
<dbReference type="InterPro" id="IPR027417">
    <property type="entry name" value="P-loop_NTPase"/>
</dbReference>
<dbReference type="PANTHER" id="PTHR10799">
    <property type="entry name" value="SNF2/RAD54 HELICASE FAMILY"/>
    <property type="match status" value="1"/>
</dbReference>
<organism evidence="7 8">
    <name type="scientific">Geochorda subterranea</name>
    <dbReference type="NCBI Taxonomy" id="3109564"/>
    <lineage>
        <taxon>Bacteria</taxon>
        <taxon>Bacillati</taxon>
        <taxon>Bacillota</taxon>
        <taxon>Limnochordia</taxon>
        <taxon>Limnochordales</taxon>
        <taxon>Geochordaceae</taxon>
        <taxon>Geochorda</taxon>
    </lineage>
</organism>
<reference evidence="8" key="1">
    <citation type="submission" date="2023-12" db="EMBL/GenBank/DDBJ databases">
        <title>Novel isolates from deep terrestrial aquifers shed light on the physiology and ecology of the class Limnochordia.</title>
        <authorList>
            <person name="Karnachuk O.V."/>
            <person name="Lukina A.P."/>
            <person name="Avakyan M.R."/>
            <person name="Kadnikov V."/>
            <person name="Begmatov S."/>
            <person name="Beletsky A.V."/>
            <person name="Mardanov A.V."/>
            <person name="Ravin N.V."/>
        </authorList>
    </citation>
    <scope>NUCLEOTIDE SEQUENCE [LARGE SCALE GENOMIC DNA]</scope>
    <source>
        <strain evidence="8">LN</strain>
    </source>
</reference>
<keyword evidence="3 7" id="KW-0347">Helicase</keyword>
<dbReference type="SMART" id="SM00487">
    <property type="entry name" value="DEXDc"/>
    <property type="match status" value="1"/>
</dbReference>
<accession>A0ABZ1BSV5</accession>
<feature type="domain" description="Helicase ATP-binding" evidence="5">
    <location>
        <begin position="277"/>
        <end position="464"/>
    </location>
</feature>
<evidence type="ECO:0000313" key="8">
    <source>
        <dbReference type="Proteomes" id="UP001333102"/>
    </source>
</evidence>
<dbReference type="PROSITE" id="PS51192">
    <property type="entry name" value="HELICASE_ATP_BIND_1"/>
    <property type="match status" value="1"/>
</dbReference>
<evidence type="ECO:0000259" key="5">
    <source>
        <dbReference type="PROSITE" id="PS51192"/>
    </source>
</evidence>
<dbReference type="Gene3D" id="3.40.50.10810">
    <property type="entry name" value="Tandem AAA-ATPase domain"/>
    <property type="match status" value="1"/>
</dbReference>
<gene>
    <name evidence="7" type="ORF">VLY81_06855</name>
</gene>
<dbReference type="InterPro" id="IPR049730">
    <property type="entry name" value="SNF2/RAD54-like_C"/>
</dbReference>
<evidence type="ECO:0000313" key="7">
    <source>
        <dbReference type="EMBL" id="WRP15864.1"/>
    </source>
</evidence>
<protein>
    <submittedName>
        <fullName evidence="7">Helicase-related protein</fullName>
    </submittedName>
</protein>
<dbReference type="InterPro" id="IPR001650">
    <property type="entry name" value="Helicase_C-like"/>
</dbReference>
<evidence type="ECO:0000256" key="3">
    <source>
        <dbReference type="ARBA" id="ARBA00022806"/>
    </source>
</evidence>
<dbReference type="Proteomes" id="UP001333102">
    <property type="component" value="Chromosome"/>
</dbReference>
<dbReference type="EMBL" id="CP141614">
    <property type="protein sequence ID" value="WRP15864.1"/>
    <property type="molecule type" value="Genomic_DNA"/>
</dbReference>
<dbReference type="InterPro" id="IPR038718">
    <property type="entry name" value="SNF2-like_sf"/>
</dbReference>
<feature type="domain" description="Helicase C-terminal" evidence="6">
    <location>
        <begin position="722"/>
        <end position="891"/>
    </location>
</feature>
<name>A0ABZ1BSV5_9FIRM</name>
<dbReference type="PROSITE" id="PS51194">
    <property type="entry name" value="HELICASE_CTER"/>
    <property type="match status" value="1"/>
</dbReference>
<evidence type="ECO:0000256" key="2">
    <source>
        <dbReference type="ARBA" id="ARBA00022801"/>
    </source>
</evidence>
<dbReference type="InterPro" id="IPR000330">
    <property type="entry name" value="SNF2_N"/>
</dbReference>
<proteinExistence type="predicted"/>
<dbReference type="InterPro" id="IPR057342">
    <property type="entry name" value="DEXDc_RapA"/>
</dbReference>
<dbReference type="Pfam" id="PF00176">
    <property type="entry name" value="SNF2-rel_dom"/>
    <property type="match status" value="1"/>
</dbReference>
<dbReference type="Pfam" id="PF00271">
    <property type="entry name" value="Helicase_C"/>
    <property type="match status" value="1"/>
</dbReference>
<dbReference type="InterPro" id="IPR014001">
    <property type="entry name" value="Helicase_ATP-bd"/>
</dbReference>
<dbReference type="SUPFAM" id="SSF52540">
    <property type="entry name" value="P-loop containing nucleoside triphosphate hydrolases"/>
    <property type="match status" value="2"/>
</dbReference>
<evidence type="ECO:0000256" key="4">
    <source>
        <dbReference type="ARBA" id="ARBA00022840"/>
    </source>
</evidence>